<sequence length="84" mass="9592">METGKGADVFMVNHDILLKLKAKEQVADLSGLHTIPDYTDQMLTKMKDKGKMYWVPTTVFALGSYCNEDLLKKHKQKNLIHPDD</sequence>
<reference evidence="1 2" key="1">
    <citation type="submission" date="2024-03" db="EMBL/GenBank/DDBJ databases">
        <title>Mouse gut bacterial collection (mGBC) of GemPharmatech.</title>
        <authorList>
            <person name="He Y."/>
            <person name="Dong L."/>
            <person name="Wu D."/>
            <person name="Gao X."/>
            <person name="Lin Z."/>
        </authorList>
    </citation>
    <scope>NUCLEOTIDE SEQUENCE [LARGE SCALE GENOMIC DNA]</scope>
    <source>
        <strain evidence="1 2">32-10</strain>
    </source>
</reference>
<dbReference type="SUPFAM" id="SSF53850">
    <property type="entry name" value="Periplasmic binding protein-like II"/>
    <property type="match status" value="1"/>
</dbReference>
<gene>
    <name evidence="1" type="ORF">AALG99_13220</name>
</gene>
<protein>
    <submittedName>
        <fullName evidence="1">Uncharacterized protein</fullName>
    </submittedName>
</protein>
<comment type="caution">
    <text evidence="1">The sequence shown here is derived from an EMBL/GenBank/DDBJ whole genome shotgun (WGS) entry which is preliminary data.</text>
</comment>
<evidence type="ECO:0000313" key="2">
    <source>
        <dbReference type="Proteomes" id="UP001565219"/>
    </source>
</evidence>
<dbReference type="Gene3D" id="3.40.190.10">
    <property type="entry name" value="Periplasmic binding protein-like II"/>
    <property type="match status" value="1"/>
</dbReference>
<dbReference type="RefSeq" id="WP_024727125.1">
    <property type="nucleotide sequence ID" value="NZ_BAABXW010000002.1"/>
</dbReference>
<keyword evidence="2" id="KW-1185">Reference proteome</keyword>
<name>A0ABV4DIV6_9FIRM</name>
<accession>A0ABV4DIV6</accession>
<dbReference type="EMBL" id="JBCLTR010000020">
    <property type="protein sequence ID" value="MEY8634460.1"/>
    <property type="molecule type" value="Genomic_DNA"/>
</dbReference>
<dbReference type="Proteomes" id="UP001565219">
    <property type="component" value="Unassembled WGS sequence"/>
</dbReference>
<organism evidence="1 2">
    <name type="scientific">Anaerostipes hominis</name>
    <name type="common">ex Lee et al. 2021</name>
    <dbReference type="NCBI Taxonomy" id="2025494"/>
    <lineage>
        <taxon>Bacteria</taxon>
        <taxon>Bacillati</taxon>
        <taxon>Bacillota</taxon>
        <taxon>Clostridia</taxon>
        <taxon>Lachnospirales</taxon>
        <taxon>Lachnospiraceae</taxon>
        <taxon>Anaerostipes</taxon>
    </lineage>
</organism>
<proteinExistence type="predicted"/>
<evidence type="ECO:0000313" key="1">
    <source>
        <dbReference type="EMBL" id="MEY8634460.1"/>
    </source>
</evidence>